<dbReference type="EMBL" id="JACHNU010000006">
    <property type="protein sequence ID" value="MBB4664110.1"/>
    <property type="molecule type" value="Genomic_DNA"/>
</dbReference>
<keyword evidence="4" id="KW-0276">Fatty acid metabolism</keyword>
<comment type="catalytic activity">
    <reaction evidence="8">
        <text>a 2,3-saturated acyl-[ACP] + NAD(+) = a (2E)-enoyl-[ACP] + NADH + H(+)</text>
        <dbReference type="Rhea" id="RHEA:10240"/>
        <dbReference type="Rhea" id="RHEA-COMP:9925"/>
        <dbReference type="Rhea" id="RHEA-COMP:9926"/>
        <dbReference type="ChEBI" id="CHEBI:15378"/>
        <dbReference type="ChEBI" id="CHEBI:57540"/>
        <dbReference type="ChEBI" id="CHEBI:57945"/>
        <dbReference type="ChEBI" id="CHEBI:78784"/>
        <dbReference type="ChEBI" id="CHEBI:78785"/>
        <dbReference type="EC" id="1.3.1.9"/>
    </reaction>
</comment>
<evidence type="ECO:0000256" key="6">
    <source>
        <dbReference type="ARBA" id="ARBA00023098"/>
    </source>
</evidence>
<evidence type="ECO:0000313" key="11">
    <source>
        <dbReference type="EMBL" id="MBB4664110.1"/>
    </source>
</evidence>
<dbReference type="PANTHER" id="PTHR43159:SF2">
    <property type="entry name" value="ENOYL-[ACYL-CARRIER-PROTEIN] REDUCTASE [NADH], CHLOROPLASTIC"/>
    <property type="match status" value="1"/>
</dbReference>
<dbReference type="UniPathway" id="UPA00915"/>
<dbReference type="GO" id="GO:0004318">
    <property type="term" value="F:enoyl-[acyl-carrier-protein] reductase (NADH) activity"/>
    <property type="evidence" value="ECO:0007669"/>
    <property type="project" value="UniProtKB-EC"/>
</dbReference>
<comment type="caution">
    <text evidence="11">The sequence shown here is derived from an EMBL/GenBank/DDBJ whole genome shotgun (WGS) entry which is preliminary data.</text>
</comment>
<evidence type="ECO:0000256" key="9">
    <source>
        <dbReference type="PIRSR" id="PIRSR000094-2"/>
    </source>
</evidence>
<comment type="pathway">
    <text evidence="1">Lipid metabolism.</text>
</comment>
<dbReference type="SUPFAM" id="SSF51735">
    <property type="entry name" value="NAD(P)-binding Rossmann-fold domains"/>
    <property type="match status" value="1"/>
</dbReference>
<dbReference type="EC" id="1.3.1.9" evidence="8"/>
<dbReference type="Proteomes" id="UP000585272">
    <property type="component" value="Unassembled WGS sequence"/>
</dbReference>
<dbReference type="NCBIfam" id="NF005908">
    <property type="entry name" value="PRK07889.1"/>
    <property type="match status" value="1"/>
</dbReference>
<evidence type="ECO:0000256" key="2">
    <source>
        <dbReference type="ARBA" id="ARBA00009233"/>
    </source>
</evidence>
<evidence type="ECO:0000256" key="1">
    <source>
        <dbReference type="ARBA" id="ARBA00005189"/>
    </source>
</evidence>
<dbReference type="RefSeq" id="WP_183343858.1">
    <property type="nucleotide sequence ID" value="NZ_JACHNU010000006.1"/>
</dbReference>
<keyword evidence="7 8" id="KW-0275">Fatty acid biosynthesis</keyword>
<evidence type="ECO:0000256" key="5">
    <source>
        <dbReference type="ARBA" id="ARBA00023002"/>
    </source>
</evidence>
<evidence type="ECO:0000256" key="7">
    <source>
        <dbReference type="ARBA" id="ARBA00023160"/>
    </source>
</evidence>
<evidence type="ECO:0000313" key="12">
    <source>
        <dbReference type="Proteomes" id="UP000585272"/>
    </source>
</evidence>
<dbReference type="Pfam" id="PF13561">
    <property type="entry name" value="adh_short_C2"/>
    <property type="match status" value="1"/>
</dbReference>
<feature type="binding site" evidence="10">
    <location>
        <begin position="19"/>
        <end position="20"/>
    </location>
    <ligand>
        <name>NAD(+)</name>
        <dbReference type="ChEBI" id="CHEBI:57540"/>
    </ligand>
</feature>
<feature type="binding site" evidence="10">
    <location>
        <position position="13"/>
    </location>
    <ligand>
        <name>NAD(+)</name>
        <dbReference type="ChEBI" id="CHEBI:57540"/>
    </ligand>
</feature>
<evidence type="ECO:0000256" key="3">
    <source>
        <dbReference type="ARBA" id="ARBA00022516"/>
    </source>
</evidence>
<gene>
    <name evidence="11" type="ORF">BDZ31_003713</name>
</gene>
<dbReference type="PIRSF" id="PIRSF000094">
    <property type="entry name" value="Enoyl-ACP_rdct"/>
    <property type="match status" value="1"/>
</dbReference>
<keyword evidence="12" id="KW-1185">Reference proteome</keyword>
<dbReference type="InterPro" id="IPR014358">
    <property type="entry name" value="Enoyl-ACP_Rdtase_NADH"/>
</dbReference>
<protein>
    <recommendedName>
        <fullName evidence="8">Enoyl-[acyl-carrier-protein] reductase [NADH]</fullName>
        <ecNumber evidence="8">1.3.1.9</ecNumber>
    </recommendedName>
</protein>
<feature type="binding site" evidence="10">
    <location>
        <begin position="64"/>
        <end position="65"/>
    </location>
    <ligand>
        <name>NAD(+)</name>
        <dbReference type="ChEBI" id="CHEBI:57540"/>
    </ligand>
</feature>
<evidence type="ECO:0000256" key="10">
    <source>
        <dbReference type="PIRSR" id="PIRSR000094-3"/>
    </source>
</evidence>
<evidence type="ECO:0000256" key="8">
    <source>
        <dbReference type="PIRNR" id="PIRNR000094"/>
    </source>
</evidence>
<keyword evidence="6" id="KW-0443">Lipid metabolism</keyword>
<dbReference type="PANTHER" id="PTHR43159">
    <property type="entry name" value="ENOYL-[ACYL-CARRIER-PROTEIN] REDUCTASE"/>
    <property type="match status" value="1"/>
</dbReference>
<feature type="binding site" evidence="10">
    <location>
        <position position="164"/>
    </location>
    <ligand>
        <name>NAD(+)</name>
        <dbReference type="ChEBI" id="CHEBI:57540"/>
    </ligand>
</feature>
<dbReference type="InterPro" id="IPR036291">
    <property type="entry name" value="NAD(P)-bd_dom_sf"/>
</dbReference>
<reference evidence="11 12" key="1">
    <citation type="submission" date="2020-08" db="EMBL/GenBank/DDBJ databases">
        <title>Genomic Encyclopedia of Archaeal and Bacterial Type Strains, Phase II (KMG-II): from individual species to whole genera.</title>
        <authorList>
            <person name="Goeker M."/>
        </authorList>
    </citation>
    <scope>NUCLEOTIDE SEQUENCE [LARGE SCALE GENOMIC DNA]</scope>
    <source>
        <strain evidence="11 12">DSM 23288</strain>
    </source>
</reference>
<name>A0A840IJI4_9ACTN</name>
<accession>A0A840IJI4</accession>
<organism evidence="11 12">
    <name type="scientific">Conexibacter arvalis</name>
    <dbReference type="NCBI Taxonomy" id="912552"/>
    <lineage>
        <taxon>Bacteria</taxon>
        <taxon>Bacillati</taxon>
        <taxon>Actinomycetota</taxon>
        <taxon>Thermoleophilia</taxon>
        <taxon>Solirubrobacterales</taxon>
        <taxon>Conexibacteraceae</taxon>
        <taxon>Conexibacter</taxon>
    </lineage>
</organism>
<sequence>MTALEGRRFLITGVLTKDSIAFETARVLQEQGAEIVLTGFGRARRLTERVARRLPQPVDVLELDVNKAEDYVALVADLESRWGALDGVLHAVAFAPEDALGGNFINTPAESAITAFQTSAFSLKELGRALKPLLEKAQGGGSIVGLDFDATVAWPIYDWMGVAKAALESTSRYLARDLGPAGIRVNLVSAGPLKTVAAGGIPGFQTLSDAWGRQAPLGWDVTDPEPVAQTICFLLSDWSRAISGEIVHVDGGFHCMGTAPAAAATAAAETASAEA</sequence>
<keyword evidence="3 8" id="KW-0444">Lipid biosynthesis</keyword>
<feature type="binding site" evidence="9">
    <location>
        <position position="95"/>
    </location>
    <ligand>
        <name>substrate</name>
    </ligand>
</feature>
<evidence type="ECO:0000256" key="4">
    <source>
        <dbReference type="ARBA" id="ARBA00022832"/>
    </source>
</evidence>
<dbReference type="InterPro" id="IPR002347">
    <property type="entry name" value="SDR_fam"/>
</dbReference>
<dbReference type="AlphaFoldDB" id="A0A840IJI4"/>
<dbReference type="PRINTS" id="PR00081">
    <property type="entry name" value="GDHRDH"/>
</dbReference>
<keyword evidence="5 8" id="KW-0560">Oxidoreductase</keyword>
<comment type="similarity">
    <text evidence="2 8">Belongs to the short-chain dehydrogenases/reductases (SDR) family. FabI subfamily.</text>
</comment>
<feature type="binding site" evidence="10">
    <location>
        <position position="92"/>
    </location>
    <ligand>
        <name>NAD(+)</name>
        <dbReference type="ChEBI" id="CHEBI:57540"/>
    </ligand>
</feature>
<keyword evidence="8 10" id="KW-0520">NAD</keyword>
<dbReference type="Gene3D" id="3.40.50.720">
    <property type="entry name" value="NAD(P)-binding Rossmann-like Domain"/>
    <property type="match status" value="1"/>
</dbReference>
<proteinExistence type="inferred from homology"/>
<dbReference type="GO" id="GO:0006633">
    <property type="term" value="P:fatty acid biosynthetic process"/>
    <property type="evidence" value="ECO:0007669"/>
    <property type="project" value="UniProtKB-KW"/>
</dbReference>